<feature type="transmembrane region" description="Helical" evidence="5">
    <location>
        <begin position="102"/>
        <end position="124"/>
    </location>
</feature>
<accession>A0ABV2QLE1</accession>
<evidence type="ECO:0000256" key="3">
    <source>
        <dbReference type="ARBA" id="ARBA00022989"/>
    </source>
</evidence>
<feature type="transmembrane region" description="Helical" evidence="5">
    <location>
        <begin position="77"/>
        <end position="96"/>
    </location>
</feature>
<keyword evidence="8" id="KW-1185">Reference proteome</keyword>
<name>A0ABV2QLE1_9MICO</name>
<proteinExistence type="predicted"/>
<keyword evidence="4 5" id="KW-0472">Membrane</keyword>
<dbReference type="InterPro" id="IPR036259">
    <property type="entry name" value="MFS_trans_sf"/>
</dbReference>
<dbReference type="EMBL" id="JBEPSJ010000001">
    <property type="protein sequence ID" value="MET4581782.1"/>
    <property type="molecule type" value="Genomic_DNA"/>
</dbReference>
<feature type="transmembrane region" description="Helical" evidence="5">
    <location>
        <begin position="279"/>
        <end position="300"/>
    </location>
</feature>
<dbReference type="Proteomes" id="UP001549257">
    <property type="component" value="Unassembled WGS sequence"/>
</dbReference>
<dbReference type="PROSITE" id="PS50850">
    <property type="entry name" value="MFS"/>
    <property type="match status" value="1"/>
</dbReference>
<dbReference type="InterPro" id="IPR011701">
    <property type="entry name" value="MFS"/>
</dbReference>
<evidence type="ECO:0000256" key="2">
    <source>
        <dbReference type="ARBA" id="ARBA00022692"/>
    </source>
</evidence>
<dbReference type="RefSeq" id="WP_354023945.1">
    <property type="nucleotide sequence ID" value="NZ_JBEPSJ010000001.1"/>
</dbReference>
<organism evidence="7 8">
    <name type="scientific">Conyzicola nivalis</name>
    <dbReference type="NCBI Taxonomy" id="1477021"/>
    <lineage>
        <taxon>Bacteria</taxon>
        <taxon>Bacillati</taxon>
        <taxon>Actinomycetota</taxon>
        <taxon>Actinomycetes</taxon>
        <taxon>Micrococcales</taxon>
        <taxon>Microbacteriaceae</taxon>
        <taxon>Conyzicola</taxon>
    </lineage>
</organism>
<comment type="caution">
    <text evidence="7">The sequence shown here is derived from an EMBL/GenBank/DDBJ whole genome shotgun (WGS) entry which is preliminary data.</text>
</comment>
<dbReference type="SUPFAM" id="SSF103473">
    <property type="entry name" value="MFS general substrate transporter"/>
    <property type="match status" value="1"/>
</dbReference>
<evidence type="ECO:0000313" key="7">
    <source>
        <dbReference type="EMBL" id="MET4581782.1"/>
    </source>
</evidence>
<feature type="transmembrane region" description="Helical" evidence="5">
    <location>
        <begin position="378"/>
        <end position="399"/>
    </location>
</feature>
<dbReference type="InterPro" id="IPR020846">
    <property type="entry name" value="MFS_dom"/>
</dbReference>
<feature type="transmembrane region" description="Helical" evidence="5">
    <location>
        <begin position="136"/>
        <end position="158"/>
    </location>
</feature>
<dbReference type="PANTHER" id="PTHR23528">
    <property type="match status" value="1"/>
</dbReference>
<keyword evidence="3 5" id="KW-1133">Transmembrane helix</keyword>
<keyword evidence="2 5" id="KW-0812">Transmembrane</keyword>
<evidence type="ECO:0000256" key="4">
    <source>
        <dbReference type="ARBA" id="ARBA00023136"/>
    </source>
</evidence>
<feature type="transmembrane region" description="Helical" evidence="5">
    <location>
        <begin position="164"/>
        <end position="189"/>
    </location>
</feature>
<feature type="transmembrane region" description="Helical" evidence="5">
    <location>
        <begin position="43"/>
        <end position="65"/>
    </location>
</feature>
<reference evidence="7 8" key="1">
    <citation type="submission" date="2024-06" db="EMBL/GenBank/DDBJ databases">
        <title>Sorghum-associated microbial communities from plants grown in Nebraska, USA.</title>
        <authorList>
            <person name="Schachtman D."/>
        </authorList>
    </citation>
    <scope>NUCLEOTIDE SEQUENCE [LARGE SCALE GENOMIC DNA]</scope>
    <source>
        <strain evidence="7 8">2857</strain>
    </source>
</reference>
<dbReference type="Pfam" id="PF07690">
    <property type="entry name" value="MFS_1"/>
    <property type="match status" value="1"/>
</dbReference>
<feature type="transmembrane region" description="Helical" evidence="5">
    <location>
        <begin position="306"/>
        <end position="329"/>
    </location>
</feature>
<comment type="subcellular location">
    <subcellularLocation>
        <location evidence="1">Cell membrane</location>
        <topology evidence="1">Multi-pass membrane protein</topology>
    </subcellularLocation>
</comment>
<evidence type="ECO:0000259" key="6">
    <source>
        <dbReference type="PROSITE" id="PS50850"/>
    </source>
</evidence>
<feature type="domain" description="Major facilitator superfamily (MFS) profile" evidence="6">
    <location>
        <begin position="4"/>
        <end position="404"/>
    </location>
</feature>
<feature type="transmembrane region" description="Helical" evidence="5">
    <location>
        <begin position="249"/>
        <end position="272"/>
    </location>
</feature>
<evidence type="ECO:0000313" key="8">
    <source>
        <dbReference type="Proteomes" id="UP001549257"/>
    </source>
</evidence>
<evidence type="ECO:0000256" key="1">
    <source>
        <dbReference type="ARBA" id="ARBA00004651"/>
    </source>
</evidence>
<feature type="transmembrane region" description="Helical" evidence="5">
    <location>
        <begin position="210"/>
        <end position="237"/>
    </location>
</feature>
<dbReference type="PANTHER" id="PTHR23528:SF1">
    <property type="entry name" value="MAJOR FACILITATOR SUPERFAMILY (MFS) PROFILE DOMAIN-CONTAINING PROTEIN"/>
    <property type="match status" value="1"/>
</dbReference>
<protein>
    <submittedName>
        <fullName evidence="7">MFS family permease</fullName>
    </submittedName>
</protein>
<gene>
    <name evidence="7" type="ORF">ABIE21_001272</name>
</gene>
<dbReference type="Gene3D" id="1.20.1250.20">
    <property type="entry name" value="MFS general substrate transporter like domains"/>
    <property type="match status" value="1"/>
</dbReference>
<evidence type="ECO:0000256" key="5">
    <source>
        <dbReference type="SAM" id="Phobius"/>
    </source>
</evidence>
<feature type="transmembrane region" description="Helical" evidence="5">
    <location>
        <begin position="341"/>
        <end position="366"/>
    </location>
</feature>
<sequence>MRKVAIFALINLVVLGSLTAPVVTGLPLVIARLVSEPERTSVLAAVTICGAVASVLANPLFGFLSDRTPGRFGRRRPWLLAGVIVGLAATAIIAAADSIAVLTLGWVLAQTAYNASLAAVAAMLGDQVSERRRASASGIFGAAAFLGTLPPLILAAAAPTRLPVVLLAMPVVAVVVVAICCAVIVDPPLEATVARVRRPLGRLTVRLHGAFAWVWLQRFLIQTSFSLVTVFTLYFVAARLRMGTEEASPVVAVTTLVGGAAIVITAVVAGFLAARRGRYGPYIVVAALGLAAAGILRAGVGDSSQLWISAALGGMALGIFYAVDLALALRTVPPGESGTYLGVFNIAETLPQTLAPALALAVLAATGSDPLSAATDNYAALYTTAAGFALLALVPLIFLRPVLSRTSAYLPDAASQRVPR</sequence>